<dbReference type="RefSeq" id="WP_172277460.1">
    <property type="nucleotide sequence ID" value="NZ_CATJPT010000244.1"/>
</dbReference>
<proteinExistence type="predicted"/>
<feature type="domain" description="Schlafen group 3-like DNA/RNA helicase" evidence="1">
    <location>
        <begin position="215"/>
        <end position="366"/>
    </location>
</feature>
<organism evidence="2 3">
    <name type="scientific">Xylanibacter muris</name>
    <dbReference type="NCBI Taxonomy" id="2736290"/>
    <lineage>
        <taxon>Bacteria</taxon>
        <taxon>Pseudomonadati</taxon>
        <taxon>Bacteroidota</taxon>
        <taxon>Bacteroidia</taxon>
        <taxon>Bacteroidales</taxon>
        <taxon>Prevotellaceae</taxon>
        <taxon>Xylanibacter</taxon>
    </lineage>
</organism>
<sequence>MKSINILSIIEAYRKLSNTLFQKLMNSYGINSGIKNYELNGIESFVNELQKTNSNISIVNRYYLGYSIPQIGKEFDLLRFGNNYIINIEIKTESSIEKILKQQQKNRYYLGFLDKPLHIYTYISNENKLYKLVTKNRGNQIEETSFSELCNMLMHQQVVTFNNIDDLFNPSDYLVSPFNSPEKFMSDGYFLTVQQEQIYNRIKTKLSDDTTNFIALTGSAGTGKTLLTYHIAKEFILIGKKVLILHCAKLNNGHEILKEEYNWNIYMPKYAPDTTDFDLIIIDEAQRMYPYQFDKYIAEVRTLNKKCIFSYDENQYLRDNEKQYHTKERIEKELLCNPYKLTDKIRTNKEIAYFIRQLFSIKKNIPDITYPNIELTYCRNYFSTKLVLQELSERGWKTPNYTPGTRSFFHYEAYLSNDTESAHSVVGQEFDSVVVVIDESFKYNTQGDLIADNTYYSQRQMLYQIITRTRKKLHIVIINNEVMLDRCINILNRDIH</sequence>
<protein>
    <submittedName>
        <fullName evidence="2">DUF2075 domain-containing protein</fullName>
    </submittedName>
</protein>
<dbReference type="Proteomes" id="UP000714420">
    <property type="component" value="Unassembled WGS sequence"/>
</dbReference>
<dbReference type="InterPro" id="IPR018647">
    <property type="entry name" value="SLFN_3-like_DNA/RNA_helicase"/>
</dbReference>
<evidence type="ECO:0000259" key="1">
    <source>
        <dbReference type="Pfam" id="PF09848"/>
    </source>
</evidence>
<evidence type="ECO:0000313" key="2">
    <source>
        <dbReference type="EMBL" id="NPD93222.1"/>
    </source>
</evidence>
<dbReference type="CDD" id="cd00009">
    <property type="entry name" value="AAA"/>
    <property type="match status" value="1"/>
</dbReference>
<keyword evidence="3" id="KW-1185">Reference proteome</keyword>
<comment type="caution">
    <text evidence="2">The sequence shown here is derived from an EMBL/GenBank/DDBJ whole genome shotgun (WGS) entry which is preliminary data.</text>
</comment>
<gene>
    <name evidence="2" type="ORF">HPS56_12965</name>
</gene>
<evidence type="ECO:0000313" key="3">
    <source>
        <dbReference type="Proteomes" id="UP000714420"/>
    </source>
</evidence>
<accession>A0ABX2ASK8</accession>
<dbReference type="Pfam" id="PF09848">
    <property type="entry name" value="SLFN-g3_helicase"/>
    <property type="match status" value="1"/>
</dbReference>
<dbReference type="InterPro" id="IPR027417">
    <property type="entry name" value="P-loop_NTPase"/>
</dbReference>
<name>A0ABX2ASK8_9BACT</name>
<dbReference type="SUPFAM" id="SSF52540">
    <property type="entry name" value="P-loop containing nucleoside triphosphate hydrolases"/>
    <property type="match status" value="1"/>
</dbReference>
<dbReference type="Gene3D" id="3.40.50.300">
    <property type="entry name" value="P-loop containing nucleotide triphosphate hydrolases"/>
    <property type="match status" value="1"/>
</dbReference>
<dbReference type="EMBL" id="JABKKF010000019">
    <property type="protein sequence ID" value="NPD93222.1"/>
    <property type="molecule type" value="Genomic_DNA"/>
</dbReference>
<reference evidence="2 3" key="1">
    <citation type="submission" date="2020-05" db="EMBL/GenBank/DDBJ databases">
        <title>Distinct polysaccharide utilization as determinants for interspecies competition between intestinal Prevotella spp.</title>
        <authorList>
            <person name="Galvez E.J.C."/>
            <person name="Iljazovic A."/>
            <person name="Strowig T."/>
        </authorList>
    </citation>
    <scope>NUCLEOTIDE SEQUENCE [LARGE SCALE GENOMIC DNA]</scope>
    <source>
        <strain evidence="2 3">PMUR</strain>
    </source>
</reference>